<comment type="caution">
    <text evidence="1">The sequence shown here is derived from an EMBL/GenBank/DDBJ whole genome shotgun (WGS) entry which is preliminary data.</text>
</comment>
<protein>
    <recommendedName>
        <fullName evidence="3">DUF3447 domain-containing protein</fullName>
    </recommendedName>
</protein>
<dbReference type="PANTHER" id="PTHR24159:SF5">
    <property type="entry name" value="ANK_REP_REGION DOMAIN-CONTAINING PROTEIN"/>
    <property type="match status" value="1"/>
</dbReference>
<gene>
    <name evidence="1" type="ORF">M9Y10_010837</name>
</gene>
<dbReference type="PANTHER" id="PTHR24159">
    <property type="match status" value="1"/>
</dbReference>
<dbReference type="EMBL" id="JAPFFF010000016">
    <property type="protein sequence ID" value="KAK8865297.1"/>
    <property type="molecule type" value="Genomic_DNA"/>
</dbReference>
<keyword evidence="2" id="KW-1185">Reference proteome</keyword>
<dbReference type="Gene3D" id="1.25.40.20">
    <property type="entry name" value="Ankyrin repeat-containing domain"/>
    <property type="match status" value="1"/>
</dbReference>
<dbReference type="Proteomes" id="UP001470230">
    <property type="component" value="Unassembled WGS sequence"/>
</dbReference>
<reference evidence="1 2" key="1">
    <citation type="submission" date="2024-04" db="EMBL/GenBank/DDBJ databases">
        <title>Tritrichomonas musculus Genome.</title>
        <authorList>
            <person name="Alves-Ferreira E."/>
            <person name="Grigg M."/>
            <person name="Lorenzi H."/>
            <person name="Galac M."/>
        </authorList>
    </citation>
    <scope>NUCLEOTIDE SEQUENCE [LARGE SCALE GENOMIC DNA]</scope>
    <source>
        <strain evidence="1 2">EAF2021</strain>
    </source>
</reference>
<evidence type="ECO:0000313" key="2">
    <source>
        <dbReference type="Proteomes" id="UP001470230"/>
    </source>
</evidence>
<dbReference type="InterPro" id="IPR036770">
    <property type="entry name" value="Ankyrin_rpt-contain_sf"/>
</dbReference>
<evidence type="ECO:0008006" key="3">
    <source>
        <dbReference type="Google" id="ProtNLM"/>
    </source>
</evidence>
<dbReference type="SUPFAM" id="SSF48403">
    <property type="entry name" value="Ankyrin repeat"/>
    <property type="match status" value="1"/>
</dbReference>
<sequence>MNFNQYFDKMKEVYNILLNYIEKDNQEQEDNQMISILESDNHEYLREILQIVSKISENHHRNPAFYANIEKIILQLVPEIKDSFTNSEFFNLFKKDKRILLFLFKNKILDIDKSIINHFYAKSSMKYSKFFSKEIELFTIGQIKSELKDNEQYEAMRCKGENESFICQLIRDDSIDEFVIFVNQRNFPLNSIIEKSVFETNPFLLKVEKTTLIEYAAFFGSIQIFQYLRMNGAELSPSLWLYAIHSNNAELIHILENCNVKPPNGTFNKCLSESIKCHHNNIANYIINTYIFEDKPHDELDDFLDAFSLDNSKNTDFDKDVVINIIRYYNYEFFPVDSNQYFIFHYLCKYNYINLVKLYLQNKKINVNFRIVFKKQCFINRISKIKKNLCNCKQLIF</sequence>
<evidence type="ECO:0000313" key="1">
    <source>
        <dbReference type="EMBL" id="KAK8865297.1"/>
    </source>
</evidence>
<name>A0ABR2ILV5_9EUKA</name>
<accession>A0ABR2ILV5</accession>
<organism evidence="1 2">
    <name type="scientific">Tritrichomonas musculus</name>
    <dbReference type="NCBI Taxonomy" id="1915356"/>
    <lineage>
        <taxon>Eukaryota</taxon>
        <taxon>Metamonada</taxon>
        <taxon>Parabasalia</taxon>
        <taxon>Tritrichomonadida</taxon>
        <taxon>Tritrichomonadidae</taxon>
        <taxon>Tritrichomonas</taxon>
    </lineage>
</organism>
<proteinExistence type="predicted"/>